<dbReference type="EMBL" id="CAADFV010000154">
    <property type="protein sequence ID" value="VFK67552.1"/>
    <property type="molecule type" value="Genomic_DNA"/>
</dbReference>
<protein>
    <submittedName>
        <fullName evidence="1">Uncharacterized protein</fullName>
    </submittedName>
</protein>
<reference evidence="1" key="1">
    <citation type="submission" date="2019-02" db="EMBL/GenBank/DDBJ databases">
        <authorList>
            <person name="Gruber-Vodicka R. H."/>
            <person name="Seah K. B. B."/>
        </authorList>
    </citation>
    <scope>NUCLEOTIDE SEQUENCE</scope>
    <source>
        <strain evidence="2">BECK_BY2</strain>
        <strain evidence="1">BECK_BY3</strain>
    </source>
</reference>
<name>A0A450ZYX1_9GAMM</name>
<organism evidence="1">
    <name type="scientific">Candidatus Kentrum sp. TUN</name>
    <dbReference type="NCBI Taxonomy" id="2126343"/>
    <lineage>
        <taxon>Bacteria</taxon>
        <taxon>Pseudomonadati</taxon>
        <taxon>Pseudomonadota</taxon>
        <taxon>Gammaproteobacteria</taxon>
        <taxon>Candidatus Kentrum</taxon>
    </lineage>
</organism>
<gene>
    <name evidence="2" type="ORF">BECKTUN1418E_GA0071001_11544</name>
    <name evidence="1" type="ORF">BECKTUN1418F_GA0071002_11594</name>
</gene>
<evidence type="ECO:0000313" key="2">
    <source>
        <dbReference type="EMBL" id="VFK67552.1"/>
    </source>
</evidence>
<accession>A0A450ZYX1</accession>
<proteinExistence type="predicted"/>
<dbReference type="EMBL" id="CAADFY010000159">
    <property type="protein sequence ID" value="VFK58963.1"/>
    <property type="molecule type" value="Genomic_DNA"/>
</dbReference>
<dbReference type="AlphaFoldDB" id="A0A450ZYX1"/>
<evidence type="ECO:0000313" key="1">
    <source>
        <dbReference type="EMBL" id="VFK58963.1"/>
    </source>
</evidence>
<sequence length="68" mass="7970">MMVDLFTSRSALQMSQILRAVYYAASKNFIDLSSHCCAMDLLPWEEFRTQKISPSGRDDKWLLKHKME</sequence>